<dbReference type="GO" id="GO:0005737">
    <property type="term" value="C:cytoplasm"/>
    <property type="evidence" value="ECO:0007669"/>
    <property type="project" value="InterPro"/>
</dbReference>
<dbReference type="PROSITE" id="PS50003">
    <property type="entry name" value="PH_DOMAIN"/>
    <property type="match status" value="1"/>
</dbReference>
<dbReference type="Gene3D" id="1.20.1270.60">
    <property type="entry name" value="Arfaptin homology (AH) domain/BAR domain"/>
    <property type="match status" value="1"/>
</dbReference>
<name>A0A0R3SGV1_HYMDI</name>
<organism evidence="10">
    <name type="scientific">Hymenolepis diminuta</name>
    <name type="common">Rat tapeworm</name>
    <dbReference type="NCBI Taxonomy" id="6216"/>
    <lineage>
        <taxon>Eukaryota</taxon>
        <taxon>Metazoa</taxon>
        <taxon>Spiralia</taxon>
        <taxon>Lophotrochozoa</taxon>
        <taxon>Platyhelminthes</taxon>
        <taxon>Cestoda</taxon>
        <taxon>Eucestoda</taxon>
        <taxon>Cyclophyllidea</taxon>
        <taxon>Hymenolepididae</taxon>
        <taxon>Hymenolepis</taxon>
    </lineage>
</organism>
<dbReference type="InterPro" id="IPR038508">
    <property type="entry name" value="ArfGAP_dom_sf"/>
</dbReference>
<dbReference type="SUPFAM" id="SSF57863">
    <property type="entry name" value="ArfGap/RecO-like zinc finger"/>
    <property type="match status" value="1"/>
</dbReference>
<dbReference type="Gene3D" id="1.10.220.150">
    <property type="entry name" value="Arf GTPase activating protein"/>
    <property type="match status" value="1"/>
</dbReference>
<dbReference type="PANTHER" id="PTHR23180:SF399">
    <property type="entry name" value="BLOWN FUSE, ISOFORM A-RELATED"/>
    <property type="match status" value="1"/>
</dbReference>
<evidence type="ECO:0000256" key="4">
    <source>
        <dbReference type="PROSITE-ProRule" id="PRU00288"/>
    </source>
</evidence>
<dbReference type="OrthoDB" id="10070851at2759"/>
<sequence length="750" mass="83063">MSLDCITIPVNGKDLWTSLNYNESLRFSPKFRLALRISEYEVETLQSRYKEATDMFFRTNKAGEIFADALNGLSRCLNNLATPSPNLPISIDREAELQRIIRSIYSFSNFVNDFSSRILQSVTLLTQAVVKLDELNLTRKEFYRANENVEAAVNKAAGVSRSRTSDAEEADGSLTEARTNFAHISEVYLSQLRTVLSPIRLSTVLRATINTFETQQNFSNCVIALNQSEDYIAALKKSITLYDAEAANQAKPVGNGVCFSLSTERTIRYEGYLFKRSKKKRWRTWVRRWFMVTDNRLVYFSSLSDTYTSLTWKILEPDLRLCTAKAVQTNFGSGDPLMMSSSITNVTDRRFVFELISPTGKVHYLQAESAEALEKWVSVLRSGIINSTSTNGELRSSNAMMSSSLSGSRDSLRSLSGVLLLDEPPSAGNRLCADCLTSHDVKWASTNLGVTLCTDCAACHRSLGVHISKVRSLTLDNWEPELLEVMRNLGNNLVASVYESNLAVLSNPSNSQSPLPRRPHEGELNAQLRRAWIEAKWVKRTFVRSFIQPSVTVWLLELYRTWLLQAHSRRASRVQNSPPNVPKGTLPVLPPSVSATPGSKIMRSHHPRLVDRRRLSTVVRGSTARAQVTLDTLCAHLDSLVFGDSCARSSPSRPPSSIREKAAARLVLVAGARLGCAPLILAGLARGASPNAYHEATEWARMYRLPQPSDGDPLGALTPPLISAVTGGRIAACELLLTNGADVTDMTSSD</sequence>
<feature type="domain" description="PH" evidence="6">
    <location>
        <begin position="266"/>
        <end position="385"/>
    </location>
</feature>
<evidence type="ECO:0000256" key="3">
    <source>
        <dbReference type="ARBA" id="ARBA00022833"/>
    </source>
</evidence>
<dbReference type="Gene3D" id="2.30.29.30">
    <property type="entry name" value="Pleckstrin-homology domain (PH domain)/Phosphotyrosine-binding domain (PTB)"/>
    <property type="match status" value="1"/>
</dbReference>
<dbReference type="Proteomes" id="UP000274504">
    <property type="component" value="Unassembled WGS sequence"/>
</dbReference>
<dbReference type="GO" id="GO:0008270">
    <property type="term" value="F:zinc ion binding"/>
    <property type="evidence" value="ECO:0007669"/>
    <property type="project" value="UniProtKB-KW"/>
</dbReference>
<keyword evidence="1" id="KW-0479">Metal-binding</keyword>
<proteinExistence type="predicted"/>
<dbReference type="InterPro" id="IPR001164">
    <property type="entry name" value="ArfGAP_dom"/>
</dbReference>
<dbReference type="WBParaSite" id="HDID_0000415301-mRNA-1">
    <property type="protein sequence ID" value="HDID_0000415301-mRNA-1"/>
    <property type="gene ID" value="HDID_0000415301"/>
</dbReference>
<evidence type="ECO:0000313" key="9">
    <source>
        <dbReference type="Proteomes" id="UP000274504"/>
    </source>
</evidence>
<reference evidence="8 9" key="2">
    <citation type="submission" date="2018-11" db="EMBL/GenBank/DDBJ databases">
        <authorList>
            <consortium name="Pathogen Informatics"/>
        </authorList>
    </citation>
    <scope>NUCLEOTIDE SEQUENCE [LARGE SCALE GENOMIC DNA]</scope>
</reference>
<evidence type="ECO:0000313" key="8">
    <source>
        <dbReference type="EMBL" id="VDL44610.1"/>
    </source>
</evidence>
<dbReference type="PRINTS" id="PR00405">
    <property type="entry name" value="REVINTRACTNG"/>
</dbReference>
<dbReference type="SMART" id="SM00233">
    <property type="entry name" value="PH"/>
    <property type="match status" value="1"/>
</dbReference>
<dbReference type="EMBL" id="UYSG01001474">
    <property type="protein sequence ID" value="VDL44610.1"/>
    <property type="molecule type" value="Genomic_DNA"/>
</dbReference>
<accession>A0A0R3SGV1</accession>
<dbReference type="Pfam" id="PF16746">
    <property type="entry name" value="BAR_3"/>
    <property type="match status" value="1"/>
</dbReference>
<dbReference type="InterPro" id="IPR045258">
    <property type="entry name" value="ACAP1/2/3-like"/>
</dbReference>
<dbReference type="PANTHER" id="PTHR23180">
    <property type="entry name" value="CENTAURIN/ARF"/>
    <property type="match status" value="1"/>
</dbReference>
<dbReference type="Pfam" id="PF01412">
    <property type="entry name" value="ArfGap"/>
    <property type="match status" value="1"/>
</dbReference>
<evidence type="ECO:0000256" key="5">
    <source>
        <dbReference type="SAM" id="MobiDB-lite"/>
    </source>
</evidence>
<feature type="region of interest" description="Disordered" evidence="5">
    <location>
        <begin position="573"/>
        <end position="601"/>
    </location>
</feature>
<feature type="domain" description="Arf-GAP" evidence="7">
    <location>
        <begin position="409"/>
        <end position="543"/>
    </location>
</feature>
<evidence type="ECO:0000256" key="2">
    <source>
        <dbReference type="ARBA" id="ARBA00022771"/>
    </source>
</evidence>
<dbReference type="InterPro" id="IPR004148">
    <property type="entry name" value="BAR_dom"/>
</dbReference>
<evidence type="ECO:0000256" key="1">
    <source>
        <dbReference type="ARBA" id="ARBA00022723"/>
    </source>
</evidence>
<dbReference type="PROSITE" id="PS50115">
    <property type="entry name" value="ARFGAP"/>
    <property type="match status" value="1"/>
</dbReference>
<gene>
    <name evidence="8" type="ORF">HDID_LOCUS4153</name>
</gene>
<evidence type="ECO:0000313" key="10">
    <source>
        <dbReference type="WBParaSite" id="HDID_0000415301-mRNA-1"/>
    </source>
</evidence>
<dbReference type="GO" id="GO:0005096">
    <property type="term" value="F:GTPase activator activity"/>
    <property type="evidence" value="ECO:0007669"/>
    <property type="project" value="InterPro"/>
</dbReference>
<dbReference type="Pfam" id="PF00169">
    <property type="entry name" value="PH"/>
    <property type="match status" value="1"/>
</dbReference>
<keyword evidence="2 4" id="KW-0863">Zinc-finger</keyword>
<dbReference type="SMART" id="SM00105">
    <property type="entry name" value="ArfGap"/>
    <property type="match status" value="1"/>
</dbReference>
<reference evidence="10" key="1">
    <citation type="submission" date="2017-02" db="UniProtKB">
        <authorList>
            <consortium name="WormBaseParasite"/>
        </authorList>
    </citation>
    <scope>IDENTIFICATION</scope>
</reference>
<dbReference type="STRING" id="6216.A0A0R3SGV1"/>
<evidence type="ECO:0000259" key="7">
    <source>
        <dbReference type="PROSITE" id="PS50115"/>
    </source>
</evidence>
<dbReference type="InterPro" id="IPR001849">
    <property type="entry name" value="PH_domain"/>
</dbReference>
<dbReference type="SUPFAM" id="SSF50729">
    <property type="entry name" value="PH domain-like"/>
    <property type="match status" value="1"/>
</dbReference>
<dbReference type="SUPFAM" id="SSF103657">
    <property type="entry name" value="BAR/IMD domain-like"/>
    <property type="match status" value="1"/>
</dbReference>
<dbReference type="InterPro" id="IPR027267">
    <property type="entry name" value="AH/BAR_dom_sf"/>
</dbReference>
<protein>
    <submittedName>
        <fullName evidence="10">PH domain-containing protein</fullName>
    </submittedName>
</protein>
<keyword evidence="3" id="KW-0862">Zinc</keyword>
<dbReference type="AlphaFoldDB" id="A0A0R3SGV1"/>
<dbReference type="InterPro" id="IPR011993">
    <property type="entry name" value="PH-like_dom_sf"/>
</dbReference>
<evidence type="ECO:0000259" key="6">
    <source>
        <dbReference type="PROSITE" id="PS50003"/>
    </source>
</evidence>
<dbReference type="InterPro" id="IPR037278">
    <property type="entry name" value="ARFGAP/RecO"/>
</dbReference>